<evidence type="ECO:0000256" key="6">
    <source>
        <dbReference type="SAM" id="Phobius"/>
    </source>
</evidence>
<keyword evidence="4 6" id="KW-0472">Membrane</keyword>
<dbReference type="Pfam" id="PF04505">
    <property type="entry name" value="CD225"/>
    <property type="match status" value="1"/>
</dbReference>
<evidence type="ECO:0000256" key="1">
    <source>
        <dbReference type="ARBA" id="ARBA00004370"/>
    </source>
</evidence>
<protein>
    <recommendedName>
        <fullName evidence="9">DUF4190 domain-containing protein</fullName>
    </recommendedName>
</protein>
<evidence type="ECO:0000313" key="8">
    <source>
        <dbReference type="Proteomes" id="UP001501218"/>
    </source>
</evidence>
<dbReference type="Proteomes" id="UP001501218">
    <property type="component" value="Unassembled WGS sequence"/>
</dbReference>
<comment type="subcellular location">
    <subcellularLocation>
        <location evidence="1">Membrane</location>
    </subcellularLocation>
</comment>
<reference evidence="7 8" key="1">
    <citation type="journal article" date="2019" name="Int. J. Syst. Evol. Microbiol.">
        <title>The Global Catalogue of Microorganisms (GCM) 10K type strain sequencing project: providing services to taxonomists for standard genome sequencing and annotation.</title>
        <authorList>
            <consortium name="The Broad Institute Genomics Platform"/>
            <consortium name="The Broad Institute Genome Sequencing Center for Infectious Disease"/>
            <person name="Wu L."/>
            <person name="Ma J."/>
        </authorList>
    </citation>
    <scope>NUCLEOTIDE SEQUENCE [LARGE SCALE GENOMIC DNA]</scope>
    <source>
        <strain evidence="7 8">JCM 16221</strain>
    </source>
</reference>
<keyword evidence="3 6" id="KW-1133">Transmembrane helix</keyword>
<dbReference type="PANTHER" id="PTHR14948">
    <property type="entry name" value="NG5"/>
    <property type="match status" value="1"/>
</dbReference>
<gene>
    <name evidence="7" type="ORF">GCM10009854_29760</name>
</gene>
<feature type="region of interest" description="Disordered" evidence="5">
    <location>
        <begin position="1"/>
        <end position="43"/>
    </location>
</feature>
<evidence type="ECO:0000256" key="4">
    <source>
        <dbReference type="ARBA" id="ARBA00023136"/>
    </source>
</evidence>
<sequence length="153" mass="17099">MTELEPQNPQQPQADAPQADQSQAAQQQAAQQQAAQQQSLPLQPAEQYPQPQFTFTPQPPMPIKNHVGWAIAGILLFWPLGIPALIKCVEVAPLWYQGNYRGAEDSSRAAKSWGKAGVIAGAVLYGLLLVFMIAYVVFMFYMFSRMQQDMQRF</sequence>
<proteinExistence type="predicted"/>
<comment type="caution">
    <text evidence="7">The sequence shown here is derived from an EMBL/GenBank/DDBJ whole genome shotgun (WGS) entry which is preliminary data.</text>
</comment>
<dbReference type="PANTHER" id="PTHR14948:SF25">
    <property type="entry name" value="DUF4190 DOMAIN-CONTAINING PROTEIN"/>
    <property type="match status" value="1"/>
</dbReference>
<dbReference type="RefSeq" id="WP_344131889.1">
    <property type="nucleotide sequence ID" value="NZ_BAAARA010000008.1"/>
</dbReference>
<accession>A0ABN3GF30</accession>
<name>A0ABN3GF30_9PSEU</name>
<evidence type="ECO:0000256" key="5">
    <source>
        <dbReference type="SAM" id="MobiDB-lite"/>
    </source>
</evidence>
<evidence type="ECO:0000313" key="7">
    <source>
        <dbReference type="EMBL" id="GAA2350063.1"/>
    </source>
</evidence>
<keyword evidence="2 6" id="KW-0812">Transmembrane</keyword>
<keyword evidence="8" id="KW-1185">Reference proteome</keyword>
<dbReference type="InterPro" id="IPR051423">
    <property type="entry name" value="CD225/Dispanin"/>
</dbReference>
<evidence type="ECO:0000256" key="3">
    <source>
        <dbReference type="ARBA" id="ARBA00022989"/>
    </source>
</evidence>
<dbReference type="EMBL" id="BAAARA010000008">
    <property type="protein sequence ID" value="GAA2350063.1"/>
    <property type="molecule type" value="Genomic_DNA"/>
</dbReference>
<dbReference type="InterPro" id="IPR007593">
    <property type="entry name" value="CD225/Dispanin_fam"/>
</dbReference>
<feature type="transmembrane region" description="Helical" evidence="6">
    <location>
        <begin position="67"/>
        <end position="86"/>
    </location>
</feature>
<feature type="transmembrane region" description="Helical" evidence="6">
    <location>
        <begin position="118"/>
        <end position="143"/>
    </location>
</feature>
<evidence type="ECO:0000256" key="2">
    <source>
        <dbReference type="ARBA" id="ARBA00022692"/>
    </source>
</evidence>
<evidence type="ECO:0008006" key="9">
    <source>
        <dbReference type="Google" id="ProtNLM"/>
    </source>
</evidence>
<organism evidence="7 8">
    <name type="scientific">Saccharopolyspora halophila</name>
    <dbReference type="NCBI Taxonomy" id="405551"/>
    <lineage>
        <taxon>Bacteria</taxon>
        <taxon>Bacillati</taxon>
        <taxon>Actinomycetota</taxon>
        <taxon>Actinomycetes</taxon>
        <taxon>Pseudonocardiales</taxon>
        <taxon>Pseudonocardiaceae</taxon>
        <taxon>Saccharopolyspora</taxon>
    </lineage>
</organism>